<evidence type="ECO:0000259" key="1">
    <source>
        <dbReference type="Pfam" id="PF01408"/>
    </source>
</evidence>
<dbReference type="InterPro" id="IPR036291">
    <property type="entry name" value="NAD(P)-bd_dom_sf"/>
</dbReference>
<comment type="caution">
    <text evidence="2">The sequence shown here is derived from an EMBL/GenBank/DDBJ whole genome shotgun (WGS) entry which is preliminary data.</text>
</comment>
<dbReference type="Pfam" id="PF01408">
    <property type="entry name" value="GFO_IDH_MocA"/>
    <property type="match status" value="1"/>
</dbReference>
<dbReference type="EMBL" id="BARS01004061">
    <property type="protein sequence ID" value="GAF72417.1"/>
    <property type="molecule type" value="Genomic_DNA"/>
</dbReference>
<dbReference type="Gene3D" id="3.40.50.720">
    <property type="entry name" value="NAD(P)-binding Rossmann-like Domain"/>
    <property type="match status" value="1"/>
</dbReference>
<dbReference type="InterPro" id="IPR000683">
    <property type="entry name" value="Gfo/Idh/MocA-like_OxRdtase_N"/>
</dbReference>
<sequence length="97" mass="10682">MSGLRAAVIGVGMMGRNHARVYSQIEEVELVAVADVDVRAAQGVGDLYNCEYYTDYQELLDREKPDLVSLVVPTSLHCQLALVIINRGVPLLIEKPI</sequence>
<dbReference type="SUPFAM" id="SSF51735">
    <property type="entry name" value="NAD(P)-binding Rossmann-fold domains"/>
    <property type="match status" value="1"/>
</dbReference>
<dbReference type="InterPro" id="IPR051450">
    <property type="entry name" value="Gfo/Idh/MocA_Oxidoreductases"/>
</dbReference>
<reference evidence="2" key="1">
    <citation type="journal article" date="2014" name="Front. Microbiol.">
        <title>High frequency of phylogenetically diverse reductive dehalogenase-homologous genes in deep subseafloor sedimentary metagenomes.</title>
        <authorList>
            <person name="Kawai M."/>
            <person name="Futagami T."/>
            <person name="Toyoda A."/>
            <person name="Takaki Y."/>
            <person name="Nishi S."/>
            <person name="Hori S."/>
            <person name="Arai W."/>
            <person name="Tsubouchi T."/>
            <person name="Morono Y."/>
            <person name="Uchiyama I."/>
            <person name="Ito T."/>
            <person name="Fujiyama A."/>
            <person name="Inagaki F."/>
            <person name="Takami H."/>
        </authorList>
    </citation>
    <scope>NUCLEOTIDE SEQUENCE</scope>
    <source>
        <strain evidence="2">Expedition CK06-06</strain>
    </source>
</reference>
<dbReference type="GO" id="GO:0000166">
    <property type="term" value="F:nucleotide binding"/>
    <property type="evidence" value="ECO:0007669"/>
    <property type="project" value="InterPro"/>
</dbReference>
<feature type="non-terminal residue" evidence="2">
    <location>
        <position position="97"/>
    </location>
</feature>
<dbReference type="AlphaFoldDB" id="X0S906"/>
<protein>
    <recommendedName>
        <fullName evidence="1">Gfo/Idh/MocA-like oxidoreductase N-terminal domain-containing protein</fullName>
    </recommendedName>
</protein>
<gene>
    <name evidence="2" type="ORF">S01H1_07914</name>
</gene>
<proteinExistence type="predicted"/>
<accession>X0S906</accession>
<dbReference type="PANTHER" id="PTHR43377:SF1">
    <property type="entry name" value="BILIVERDIN REDUCTASE A"/>
    <property type="match status" value="1"/>
</dbReference>
<evidence type="ECO:0000313" key="2">
    <source>
        <dbReference type="EMBL" id="GAF72417.1"/>
    </source>
</evidence>
<dbReference type="PANTHER" id="PTHR43377">
    <property type="entry name" value="BILIVERDIN REDUCTASE A"/>
    <property type="match status" value="1"/>
</dbReference>
<name>X0S906_9ZZZZ</name>
<organism evidence="2">
    <name type="scientific">marine sediment metagenome</name>
    <dbReference type="NCBI Taxonomy" id="412755"/>
    <lineage>
        <taxon>unclassified sequences</taxon>
        <taxon>metagenomes</taxon>
        <taxon>ecological metagenomes</taxon>
    </lineage>
</organism>
<feature type="domain" description="Gfo/Idh/MocA-like oxidoreductase N-terminal" evidence="1">
    <location>
        <begin position="4"/>
        <end position="97"/>
    </location>
</feature>